<feature type="domain" description="Extradiol ring-cleavage dioxygenase class III enzyme subunit B" evidence="6">
    <location>
        <begin position="6"/>
        <end position="253"/>
    </location>
</feature>
<comment type="similarity">
    <text evidence="2">Belongs to the DODA-type extradiol aromatic ring-opening dioxygenase family.</text>
</comment>
<dbReference type="Gene3D" id="3.40.830.10">
    <property type="entry name" value="LigB-like"/>
    <property type="match status" value="1"/>
</dbReference>
<dbReference type="GO" id="GO:0016702">
    <property type="term" value="F:oxidoreductase activity, acting on single donors with incorporation of molecular oxygen, incorporation of two atoms of oxygen"/>
    <property type="evidence" value="ECO:0007669"/>
    <property type="project" value="UniProtKB-ARBA"/>
</dbReference>
<evidence type="ECO:0000256" key="4">
    <source>
        <dbReference type="ARBA" id="ARBA00022833"/>
    </source>
</evidence>
<gene>
    <name evidence="7" type="ORF">GCM10007981_03250</name>
</gene>
<dbReference type="GO" id="GO:0008198">
    <property type="term" value="F:ferrous iron binding"/>
    <property type="evidence" value="ECO:0007669"/>
    <property type="project" value="InterPro"/>
</dbReference>
<keyword evidence="3" id="KW-0479">Metal-binding</keyword>
<sequence>MVVKSIFVSHGSPTILVEDDPWKQLLGDLGRRISGEFRPDAVVVISPHFVSWRREFLVETQQRLPCIQDYYGFPDELYTYCYSTDNDPELARRIIEAGRDAGLAVRGDERWGLDHGAWIPLSYMFPSGVRAVPVSISAEASLVDHIEMGRAIAKSVGEERVVVLGTGSPTHRLDLMSLGARPRRSWFDELLRKTLEAGDLNSLLGLHGTREWMEAQPEGSLKPLYVAVGAAGTARARILGEEAPWAGVSMLAAEFL</sequence>
<proteinExistence type="inferred from homology"/>
<dbReference type="GO" id="GO:0008270">
    <property type="term" value="F:zinc ion binding"/>
    <property type="evidence" value="ECO:0007669"/>
    <property type="project" value="InterPro"/>
</dbReference>
<dbReference type="PANTHER" id="PTHR30096">
    <property type="entry name" value="4,5-DOPA DIOXYGENASE EXTRADIOL-LIKE PROTEIN"/>
    <property type="match status" value="1"/>
</dbReference>
<dbReference type="Proteomes" id="UP000610960">
    <property type="component" value="Unassembled WGS sequence"/>
</dbReference>
<comment type="cofactor">
    <cofactor evidence="1">
        <name>Zn(2+)</name>
        <dbReference type="ChEBI" id="CHEBI:29105"/>
    </cofactor>
</comment>
<evidence type="ECO:0000256" key="5">
    <source>
        <dbReference type="ARBA" id="ARBA00023002"/>
    </source>
</evidence>
<organism evidence="7 8">
    <name type="scientific">Thermocladium modestius</name>
    <dbReference type="NCBI Taxonomy" id="62609"/>
    <lineage>
        <taxon>Archaea</taxon>
        <taxon>Thermoproteota</taxon>
        <taxon>Thermoprotei</taxon>
        <taxon>Thermoproteales</taxon>
        <taxon>Thermoproteaceae</taxon>
        <taxon>Thermocladium</taxon>
    </lineage>
</organism>
<evidence type="ECO:0000256" key="1">
    <source>
        <dbReference type="ARBA" id="ARBA00001947"/>
    </source>
</evidence>
<dbReference type="InterPro" id="IPR004183">
    <property type="entry name" value="Xdiol_dOase_suB"/>
</dbReference>
<dbReference type="EMBL" id="BMNL01000001">
    <property type="protein sequence ID" value="GGP19463.1"/>
    <property type="molecule type" value="Genomic_DNA"/>
</dbReference>
<dbReference type="AlphaFoldDB" id="A0A830GUI5"/>
<protein>
    <submittedName>
        <fullName evidence="7">Dioxygenase</fullName>
    </submittedName>
</protein>
<evidence type="ECO:0000256" key="2">
    <source>
        <dbReference type="ARBA" id="ARBA00007581"/>
    </source>
</evidence>
<dbReference type="InterPro" id="IPR014436">
    <property type="entry name" value="Extradiol_dOase_DODA"/>
</dbReference>
<evidence type="ECO:0000313" key="7">
    <source>
        <dbReference type="EMBL" id="GGP19463.1"/>
    </source>
</evidence>
<dbReference type="PIRSF" id="PIRSF006157">
    <property type="entry name" value="Doxgns_DODA"/>
    <property type="match status" value="1"/>
</dbReference>
<name>A0A830GUI5_9CREN</name>
<dbReference type="Pfam" id="PF02900">
    <property type="entry name" value="LigB"/>
    <property type="match status" value="1"/>
</dbReference>
<keyword evidence="7" id="KW-0223">Dioxygenase</keyword>
<dbReference type="SUPFAM" id="SSF53213">
    <property type="entry name" value="LigB-like"/>
    <property type="match status" value="1"/>
</dbReference>
<evidence type="ECO:0000256" key="3">
    <source>
        <dbReference type="ARBA" id="ARBA00022723"/>
    </source>
</evidence>
<dbReference type="PANTHER" id="PTHR30096:SF0">
    <property type="entry name" value="4,5-DOPA DIOXYGENASE EXTRADIOL-LIKE PROTEIN"/>
    <property type="match status" value="1"/>
</dbReference>
<keyword evidence="5" id="KW-0560">Oxidoreductase</keyword>
<keyword evidence="8" id="KW-1185">Reference proteome</keyword>
<keyword evidence="4" id="KW-0862">Zinc</keyword>
<reference evidence="7" key="2">
    <citation type="submission" date="2020-09" db="EMBL/GenBank/DDBJ databases">
        <authorList>
            <person name="Sun Q."/>
            <person name="Ohkuma M."/>
        </authorList>
    </citation>
    <scope>NUCLEOTIDE SEQUENCE</scope>
    <source>
        <strain evidence="7">JCM 10088</strain>
    </source>
</reference>
<evidence type="ECO:0000259" key="6">
    <source>
        <dbReference type="Pfam" id="PF02900"/>
    </source>
</evidence>
<dbReference type="CDD" id="cd07363">
    <property type="entry name" value="45_DOPA_Dioxygenase"/>
    <property type="match status" value="1"/>
</dbReference>
<reference evidence="7" key="1">
    <citation type="journal article" date="2014" name="Int. J. Syst. Evol. Microbiol.">
        <title>Complete genome sequence of Corynebacterium casei LMG S-19264T (=DSM 44701T), isolated from a smear-ripened cheese.</title>
        <authorList>
            <consortium name="US DOE Joint Genome Institute (JGI-PGF)"/>
            <person name="Walter F."/>
            <person name="Albersmeier A."/>
            <person name="Kalinowski J."/>
            <person name="Ruckert C."/>
        </authorList>
    </citation>
    <scope>NUCLEOTIDE SEQUENCE</scope>
    <source>
        <strain evidence="7">JCM 10088</strain>
    </source>
</reference>
<accession>A0A830GUI5</accession>
<comment type="caution">
    <text evidence="7">The sequence shown here is derived from an EMBL/GenBank/DDBJ whole genome shotgun (WGS) entry which is preliminary data.</text>
</comment>
<evidence type="ECO:0000313" key="8">
    <source>
        <dbReference type="Proteomes" id="UP000610960"/>
    </source>
</evidence>
<dbReference type="RefSeq" id="WP_229657619.1">
    <property type="nucleotide sequence ID" value="NZ_BMNL01000001.1"/>
</dbReference>